<evidence type="ECO:0000259" key="3">
    <source>
        <dbReference type="PROSITE" id="PS51186"/>
    </source>
</evidence>
<comment type="caution">
    <text evidence="4">The sequence shown here is derived from an EMBL/GenBank/DDBJ whole genome shotgun (WGS) entry which is preliminary data.</text>
</comment>
<reference evidence="4 5" key="1">
    <citation type="submission" date="2018-06" db="EMBL/GenBank/DDBJ databases">
        <title>Genomic Encyclopedia of Type Strains, Phase IV (KMG-IV): sequencing the most valuable type-strain genomes for metagenomic binning, comparative biology and taxonomic classification.</title>
        <authorList>
            <person name="Goeker M."/>
        </authorList>
    </citation>
    <scope>NUCLEOTIDE SEQUENCE [LARGE SCALE GENOMIC DNA]</scope>
    <source>
        <strain evidence="4 5">DSM 25532</strain>
    </source>
</reference>
<dbReference type="CDD" id="cd04301">
    <property type="entry name" value="NAT_SF"/>
    <property type="match status" value="1"/>
</dbReference>
<organism evidence="4 5">
    <name type="scientific">Roseimicrobium gellanilyticum</name>
    <dbReference type="NCBI Taxonomy" id="748857"/>
    <lineage>
        <taxon>Bacteria</taxon>
        <taxon>Pseudomonadati</taxon>
        <taxon>Verrucomicrobiota</taxon>
        <taxon>Verrucomicrobiia</taxon>
        <taxon>Verrucomicrobiales</taxon>
        <taxon>Verrucomicrobiaceae</taxon>
        <taxon>Roseimicrobium</taxon>
    </lineage>
</organism>
<dbReference type="PROSITE" id="PS51186">
    <property type="entry name" value="GNAT"/>
    <property type="match status" value="1"/>
</dbReference>
<accession>A0A366HRV3</accession>
<keyword evidence="1" id="KW-0808">Transferase</keyword>
<dbReference type="InterPro" id="IPR050832">
    <property type="entry name" value="Bact_Acetyltransf"/>
</dbReference>
<dbReference type="InterPro" id="IPR016181">
    <property type="entry name" value="Acyl_CoA_acyltransferase"/>
</dbReference>
<keyword evidence="4" id="KW-0689">Ribosomal protein</keyword>
<dbReference type="EMBL" id="QNRR01000002">
    <property type="protein sequence ID" value="RBP46410.1"/>
    <property type="molecule type" value="Genomic_DNA"/>
</dbReference>
<evidence type="ECO:0000313" key="4">
    <source>
        <dbReference type="EMBL" id="RBP46410.1"/>
    </source>
</evidence>
<evidence type="ECO:0000256" key="2">
    <source>
        <dbReference type="ARBA" id="ARBA00023315"/>
    </source>
</evidence>
<dbReference type="OrthoDB" id="9797826at2"/>
<evidence type="ECO:0000313" key="5">
    <source>
        <dbReference type="Proteomes" id="UP000253426"/>
    </source>
</evidence>
<dbReference type="GO" id="GO:0005840">
    <property type="term" value="C:ribosome"/>
    <property type="evidence" value="ECO:0007669"/>
    <property type="project" value="UniProtKB-KW"/>
</dbReference>
<protein>
    <submittedName>
        <fullName evidence="4">Ribosomal protein S18 acetylase RimI-like enzyme</fullName>
    </submittedName>
</protein>
<feature type="domain" description="N-acetyltransferase" evidence="3">
    <location>
        <begin position="26"/>
        <end position="171"/>
    </location>
</feature>
<evidence type="ECO:0000256" key="1">
    <source>
        <dbReference type="ARBA" id="ARBA00022679"/>
    </source>
</evidence>
<name>A0A366HRV3_9BACT</name>
<keyword evidence="5" id="KW-1185">Reference proteome</keyword>
<dbReference type="InterPro" id="IPR000182">
    <property type="entry name" value="GNAT_dom"/>
</dbReference>
<keyword evidence="2" id="KW-0012">Acyltransferase</keyword>
<gene>
    <name evidence="4" type="ORF">DES53_102801</name>
</gene>
<keyword evidence="4" id="KW-0687">Ribonucleoprotein</keyword>
<dbReference type="GO" id="GO:0016747">
    <property type="term" value="F:acyltransferase activity, transferring groups other than amino-acyl groups"/>
    <property type="evidence" value="ECO:0007669"/>
    <property type="project" value="InterPro"/>
</dbReference>
<sequence length="171" mass="19427">MPSAQRWKRPAGNRGCEHAALVNETSILRKLRPDELPALLELYRHLHEDDDWLPSPAGYEQVWESICANPLLHYFGAEVTGRLFATCTLTIIPNLTRAARPYGVVENVVTHPDFRKRGLATALLRHALDFARKENCYKVMLFTSRKDEATLRFYEQAGFQSGVKTGFVAKL</sequence>
<dbReference type="AlphaFoldDB" id="A0A366HRV3"/>
<dbReference type="Gene3D" id="3.40.630.30">
    <property type="match status" value="1"/>
</dbReference>
<dbReference type="SUPFAM" id="SSF55729">
    <property type="entry name" value="Acyl-CoA N-acyltransferases (Nat)"/>
    <property type="match status" value="1"/>
</dbReference>
<dbReference type="Pfam" id="PF00583">
    <property type="entry name" value="Acetyltransf_1"/>
    <property type="match status" value="1"/>
</dbReference>
<proteinExistence type="predicted"/>
<dbReference type="Proteomes" id="UP000253426">
    <property type="component" value="Unassembled WGS sequence"/>
</dbReference>
<dbReference type="PANTHER" id="PTHR43877">
    <property type="entry name" value="AMINOALKYLPHOSPHONATE N-ACETYLTRANSFERASE-RELATED-RELATED"/>
    <property type="match status" value="1"/>
</dbReference>